<evidence type="ECO:0000313" key="6">
    <source>
        <dbReference type="Proteomes" id="UP000503462"/>
    </source>
</evidence>
<reference evidence="5 6" key="1">
    <citation type="journal article" date="2016" name="Sci. Rep.">
        <title>Peltaster fructicola genome reveals evolution from an invasive phytopathogen to an ectophytic parasite.</title>
        <authorList>
            <person name="Xu C."/>
            <person name="Chen H."/>
            <person name="Gleason M.L."/>
            <person name="Xu J.R."/>
            <person name="Liu H."/>
            <person name="Zhang R."/>
            <person name="Sun G."/>
        </authorList>
    </citation>
    <scope>NUCLEOTIDE SEQUENCE [LARGE SCALE GENOMIC DNA]</scope>
    <source>
        <strain evidence="5 6">LNHT1506</strain>
    </source>
</reference>
<dbReference type="PANTHER" id="PTHR46865">
    <property type="entry name" value="OXIDOREDUCTASE-RELATED"/>
    <property type="match status" value="1"/>
</dbReference>
<evidence type="ECO:0000256" key="1">
    <source>
        <dbReference type="ARBA" id="ARBA00022630"/>
    </source>
</evidence>
<evidence type="ECO:0000256" key="3">
    <source>
        <dbReference type="ARBA" id="ARBA00023002"/>
    </source>
</evidence>
<dbReference type="InterPro" id="IPR051704">
    <property type="entry name" value="FAD_aromatic-hydroxylase"/>
</dbReference>
<dbReference type="SUPFAM" id="SSF51905">
    <property type="entry name" value="FAD/NAD(P)-binding domain"/>
    <property type="match status" value="1"/>
</dbReference>
<dbReference type="InterPro" id="IPR036188">
    <property type="entry name" value="FAD/NAD-bd_sf"/>
</dbReference>
<keyword evidence="1" id="KW-0285">Flavoprotein</keyword>
<dbReference type="PRINTS" id="PR00420">
    <property type="entry name" value="RNGMNOXGNASE"/>
</dbReference>
<dbReference type="GO" id="GO:0016491">
    <property type="term" value="F:oxidoreductase activity"/>
    <property type="evidence" value="ECO:0007669"/>
    <property type="project" value="UniProtKB-KW"/>
</dbReference>
<sequence length="422" mass="46801">MHVLISGAGVAGSALAWFLARLDIKVTILERSKSQLAQGQNVDISGSAVMVLKKMGLHEEVRKNNTTEKGTIFLDRAGKEIGKFPAGPEEMSPTRELEILRGDLAVLFYDAVKDHPNVEILFETSIQELISNDDKSVKVKLSNDQTNEYDIAFAADGQWSTLRKLAFSSESIKIVDRNAYCGYWTIPKQAEDTEWWYIYWGLKSRVSSLRPDPHGTMRVCLTKMPLDKDEKETWERVVRGDKKTQIELVKHHFEGTGWQTQRFLDAIDSSPDFYLQALQQIKMKKWSTGRVVCLGDAAHAATPITGMGTTLAILGAYVLAGELAELQPGEQPQKAFDAYEAKFHKYTEKVQDVPSFVPGIAHPASKWHLWALEAGVSAVSAILPLVSKVSKVFGGGSGGEESDKGFPLPKYDTLDKKIARTA</sequence>
<proteinExistence type="predicted"/>
<gene>
    <name evidence="5" type="ORF">AMS68_001399</name>
</gene>
<protein>
    <recommendedName>
        <fullName evidence="4">FAD-binding domain-containing protein</fullName>
    </recommendedName>
</protein>
<accession>A0A6H0XMA1</accession>
<dbReference type="PANTHER" id="PTHR46865:SF2">
    <property type="entry name" value="MONOOXYGENASE"/>
    <property type="match status" value="1"/>
</dbReference>
<dbReference type="EMBL" id="CP051139">
    <property type="protein sequence ID" value="QIW95881.1"/>
    <property type="molecule type" value="Genomic_DNA"/>
</dbReference>
<dbReference type="Pfam" id="PF01494">
    <property type="entry name" value="FAD_binding_3"/>
    <property type="match status" value="1"/>
</dbReference>
<dbReference type="Gene3D" id="3.50.50.60">
    <property type="entry name" value="FAD/NAD(P)-binding domain"/>
    <property type="match status" value="1"/>
</dbReference>
<feature type="domain" description="FAD-binding" evidence="4">
    <location>
        <begin position="2"/>
        <end position="351"/>
    </location>
</feature>
<keyword evidence="2" id="KW-0274">FAD</keyword>
<keyword evidence="6" id="KW-1185">Reference proteome</keyword>
<evidence type="ECO:0000259" key="4">
    <source>
        <dbReference type="Pfam" id="PF01494"/>
    </source>
</evidence>
<organism evidence="5 6">
    <name type="scientific">Peltaster fructicola</name>
    <dbReference type="NCBI Taxonomy" id="286661"/>
    <lineage>
        <taxon>Eukaryota</taxon>
        <taxon>Fungi</taxon>
        <taxon>Dikarya</taxon>
        <taxon>Ascomycota</taxon>
        <taxon>Pezizomycotina</taxon>
        <taxon>Dothideomycetes</taxon>
        <taxon>Dothideomycetes incertae sedis</taxon>
        <taxon>Peltaster</taxon>
    </lineage>
</organism>
<dbReference type="OrthoDB" id="655030at2759"/>
<evidence type="ECO:0000256" key="2">
    <source>
        <dbReference type="ARBA" id="ARBA00022827"/>
    </source>
</evidence>
<dbReference type="AlphaFoldDB" id="A0A6H0XMA1"/>
<dbReference type="Proteomes" id="UP000503462">
    <property type="component" value="Chromosome 1"/>
</dbReference>
<keyword evidence="3" id="KW-0560">Oxidoreductase</keyword>
<name>A0A6H0XMA1_9PEZI</name>
<dbReference type="InterPro" id="IPR002938">
    <property type="entry name" value="FAD-bd"/>
</dbReference>
<evidence type="ECO:0000313" key="5">
    <source>
        <dbReference type="EMBL" id="QIW95881.1"/>
    </source>
</evidence>
<dbReference type="GO" id="GO:0071949">
    <property type="term" value="F:FAD binding"/>
    <property type="evidence" value="ECO:0007669"/>
    <property type="project" value="InterPro"/>
</dbReference>